<proteinExistence type="predicted"/>
<keyword evidence="1" id="KW-0472">Membrane</keyword>
<gene>
    <name evidence="2" type="ORF">ACFSAS_01170</name>
</gene>
<name>A0ABD6DRQ3_9EURY</name>
<evidence type="ECO:0000313" key="2">
    <source>
        <dbReference type="EMBL" id="MFD1684217.1"/>
    </source>
</evidence>
<evidence type="ECO:0000256" key="1">
    <source>
        <dbReference type="SAM" id="Phobius"/>
    </source>
</evidence>
<sequence>MLRRHGGQYGAFGFVSVALTIKLLLKKGLFFAHDVVTHQFLKAPLELLLVELPFSLFDIVGSLVVALTGIAVPNAAAGLVVCYPLLVALVVAIVEHPSPRIVASYWLGASVVTATAVVASLGMLPDPAGIGSGVTYHLIHHTVAELLRTAVFVLGDGIAAAGAAVGVEVEETVGLLVSITAFAVVYGVLWERHVGHE</sequence>
<dbReference type="AlphaFoldDB" id="A0ABD6DRQ3"/>
<dbReference type="Proteomes" id="UP001597092">
    <property type="component" value="Unassembled WGS sequence"/>
</dbReference>
<dbReference type="RefSeq" id="WP_256308290.1">
    <property type="nucleotide sequence ID" value="NZ_JANHAW010000002.1"/>
</dbReference>
<feature type="transmembrane region" description="Helical" evidence="1">
    <location>
        <begin position="172"/>
        <end position="190"/>
    </location>
</feature>
<accession>A0ABD6DRQ3</accession>
<comment type="caution">
    <text evidence="2">The sequence shown here is derived from an EMBL/GenBank/DDBJ whole genome shotgun (WGS) entry which is preliminary data.</text>
</comment>
<keyword evidence="1" id="KW-0812">Transmembrane</keyword>
<keyword evidence="1" id="KW-1133">Transmembrane helix</keyword>
<feature type="transmembrane region" description="Helical" evidence="1">
    <location>
        <begin position="6"/>
        <end position="25"/>
    </location>
</feature>
<feature type="transmembrane region" description="Helical" evidence="1">
    <location>
        <begin position="45"/>
        <end position="70"/>
    </location>
</feature>
<protein>
    <submittedName>
        <fullName evidence="2">Uncharacterized protein</fullName>
    </submittedName>
</protein>
<evidence type="ECO:0000313" key="3">
    <source>
        <dbReference type="Proteomes" id="UP001597092"/>
    </source>
</evidence>
<organism evidence="2 3">
    <name type="scientific">Halobellus litoreus</name>
    <dbReference type="NCBI Taxonomy" id="755310"/>
    <lineage>
        <taxon>Archaea</taxon>
        <taxon>Methanobacteriati</taxon>
        <taxon>Methanobacteriota</taxon>
        <taxon>Stenosarchaea group</taxon>
        <taxon>Halobacteria</taxon>
        <taxon>Halobacteriales</taxon>
        <taxon>Haloferacaceae</taxon>
        <taxon>Halobellus</taxon>
    </lineage>
</organism>
<dbReference type="EMBL" id="JBHUDP010000001">
    <property type="protein sequence ID" value="MFD1684217.1"/>
    <property type="molecule type" value="Genomic_DNA"/>
</dbReference>
<feature type="transmembrane region" description="Helical" evidence="1">
    <location>
        <begin position="106"/>
        <end position="124"/>
    </location>
</feature>
<feature type="transmembrane region" description="Helical" evidence="1">
    <location>
        <begin position="76"/>
        <end position="94"/>
    </location>
</feature>
<reference evidence="2 3" key="1">
    <citation type="journal article" date="2019" name="Int. J. Syst. Evol. Microbiol.">
        <title>The Global Catalogue of Microorganisms (GCM) 10K type strain sequencing project: providing services to taxonomists for standard genome sequencing and annotation.</title>
        <authorList>
            <consortium name="The Broad Institute Genomics Platform"/>
            <consortium name="The Broad Institute Genome Sequencing Center for Infectious Disease"/>
            <person name="Wu L."/>
            <person name="Ma J."/>
        </authorList>
    </citation>
    <scope>NUCLEOTIDE SEQUENCE [LARGE SCALE GENOMIC DNA]</scope>
    <source>
        <strain evidence="2 3">CGMCC 1.10387</strain>
    </source>
</reference>
<keyword evidence="3" id="KW-1185">Reference proteome</keyword>